<keyword evidence="4" id="KW-1185">Reference proteome</keyword>
<keyword evidence="1 3" id="KW-0489">Methyltransferase</keyword>
<dbReference type="Gene3D" id="3.40.50.12710">
    <property type="match status" value="1"/>
</dbReference>
<dbReference type="Pfam" id="PF02636">
    <property type="entry name" value="Methyltransf_28"/>
    <property type="match status" value="1"/>
</dbReference>
<dbReference type="AlphaFoldDB" id="A0A6M0Q985"/>
<dbReference type="PANTHER" id="PTHR12049:SF7">
    <property type="entry name" value="PROTEIN ARGININE METHYLTRANSFERASE NDUFAF7, MITOCHONDRIAL"/>
    <property type="match status" value="1"/>
</dbReference>
<dbReference type="SUPFAM" id="SSF53335">
    <property type="entry name" value="S-adenosyl-L-methionine-dependent methyltransferases"/>
    <property type="match status" value="1"/>
</dbReference>
<dbReference type="Proteomes" id="UP000481043">
    <property type="component" value="Unassembled WGS sequence"/>
</dbReference>
<organism evidence="3 4">
    <name type="scientific">Bacillus mesophilus</name>
    <dbReference type="NCBI Taxonomy" id="1808955"/>
    <lineage>
        <taxon>Bacteria</taxon>
        <taxon>Bacillati</taxon>
        <taxon>Bacillota</taxon>
        <taxon>Bacilli</taxon>
        <taxon>Bacillales</taxon>
        <taxon>Bacillaceae</taxon>
        <taxon>Bacillus</taxon>
    </lineage>
</organism>
<name>A0A6M0Q985_9BACI</name>
<proteinExistence type="predicted"/>
<dbReference type="GO" id="GO:0035243">
    <property type="term" value="F:protein-arginine omega-N symmetric methyltransferase activity"/>
    <property type="evidence" value="ECO:0007669"/>
    <property type="project" value="TreeGrafter"/>
</dbReference>
<comment type="caution">
    <text evidence="3">The sequence shown here is derived from an EMBL/GenBank/DDBJ whole genome shotgun (WGS) entry which is preliminary data.</text>
</comment>
<reference evidence="3 4" key="1">
    <citation type="submission" date="2020-02" db="EMBL/GenBank/DDBJ databases">
        <title>Bacillus aquiflavi sp. nov., isolated from yellow water of strong flavor Chinese baijiu in Yibin region of China.</title>
        <authorList>
            <person name="Xie J."/>
        </authorList>
    </citation>
    <scope>NUCLEOTIDE SEQUENCE [LARGE SCALE GENOMIC DNA]</scope>
    <source>
        <strain evidence="3 4">SA4</strain>
    </source>
</reference>
<accession>A0A6M0Q985</accession>
<evidence type="ECO:0000313" key="4">
    <source>
        <dbReference type="Proteomes" id="UP000481043"/>
    </source>
</evidence>
<dbReference type="PANTHER" id="PTHR12049">
    <property type="entry name" value="PROTEIN ARGININE METHYLTRANSFERASE NDUFAF7, MITOCHONDRIAL"/>
    <property type="match status" value="1"/>
</dbReference>
<evidence type="ECO:0000256" key="2">
    <source>
        <dbReference type="ARBA" id="ARBA00022679"/>
    </source>
</evidence>
<dbReference type="InterPro" id="IPR038375">
    <property type="entry name" value="NDUFAF7_sf"/>
</dbReference>
<dbReference type="EMBL" id="JAAIWM010000002">
    <property type="protein sequence ID" value="NEY71598.1"/>
    <property type="molecule type" value="Genomic_DNA"/>
</dbReference>
<dbReference type="InterPro" id="IPR029063">
    <property type="entry name" value="SAM-dependent_MTases_sf"/>
</dbReference>
<evidence type="ECO:0000256" key="1">
    <source>
        <dbReference type="ARBA" id="ARBA00022603"/>
    </source>
</evidence>
<dbReference type="GO" id="GO:0032259">
    <property type="term" value="P:methylation"/>
    <property type="evidence" value="ECO:0007669"/>
    <property type="project" value="UniProtKB-KW"/>
</dbReference>
<keyword evidence="2 3" id="KW-0808">Transferase</keyword>
<dbReference type="InterPro" id="IPR003788">
    <property type="entry name" value="NDUFAF7"/>
</dbReference>
<protein>
    <submittedName>
        <fullName evidence="3">SAM-dependent methyltransferase</fullName>
    </submittedName>
</protein>
<dbReference type="RefSeq" id="WP_163179038.1">
    <property type="nucleotide sequence ID" value="NZ_JAAIWM010000002.1"/>
</dbReference>
<gene>
    <name evidence="3" type="ORF">G4D63_07550</name>
</gene>
<evidence type="ECO:0000313" key="3">
    <source>
        <dbReference type="EMBL" id="NEY71598.1"/>
    </source>
</evidence>
<sequence>MKRYIQEAIANDPSTSISYSTFMELALYHPDAGYYMKKGTKIGKEGDFYTSSSVSPIFAETIASVFVRIIDAEAVQPIIIELGGGNGSFAKQVVETWKKDSSSTYQKGHYFIVETSPFHRSLIQEEIHTLEHVSVVSSLEEIKSLYPSFKGIIFSNEFFDAFPVDLIKRLDNDLKEIRVTTNDNEELVDTLCPLQSKNLLQFIDEYGITLSDGQTYEVPSAMCSFIRTLGDWIEEGIVLTIDYGYRDEEWSLPFHKDGSLRGYYKHQLIKNPLQNVGEMDLTTHIHFDKLIKAGKQSQLDFYGMYRQDEFLLKAGLLGKLQEHDHRDPFSETSKRNRAIRSLLLQGGISSSFHIVVQSKGVQKEQLDSLI</sequence>